<feature type="transmembrane region" description="Helical" evidence="1">
    <location>
        <begin position="159"/>
        <end position="177"/>
    </location>
</feature>
<keyword evidence="3" id="KW-1185">Reference proteome</keyword>
<accession>A0ABY8QAT2</accession>
<keyword evidence="1" id="KW-1133">Transmembrane helix</keyword>
<gene>
    <name evidence="2" type="ORF">QF092_06115</name>
</gene>
<dbReference type="PANTHER" id="PTHR38095">
    <property type="entry name" value="ANAEROBIC DIMETHYL SULFOXIDE REDUCTASE CHAIN YNFH"/>
    <property type="match status" value="1"/>
</dbReference>
<evidence type="ECO:0000313" key="3">
    <source>
        <dbReference type="Proteomes" id="UP001230978"/>
    </source>
</evidence>
<feature type="transmembrane region" description="Helical" evidence="1">
    <location>
        <begin position="136"/>
        <end position="153"/>
    </location>
</feature>
<dbReference type="PANTHER" id="PTHR38095:SF1">
    <property type="entry name" value="ANAEROBIC DIMETHYL SULFOXIDE REDUCTASE CHAIN YNFH"/>
    <property type="match status" value="1"/>
</dbReference>
<protein>
    <submittedName>
        <fullName evidence="2">Dimethyl sulfoxide reductase anchor subunit</fullName>
        <ecNumber evidence="2">1.8.5.3</ecNumber>
    </submittedName>
</protein>
<name>A0ABY8QAT2_9RHOB</name>
<dbReference type="GO" id="GO:0016491">
    <property type="term" value="F:oxidoreductase activity"/>
    <property type="evidence" value="ECO:0007669"/>
    <property type="project" value="UniProtKB-KW"/>
</dbReference>
<keyword evidence="2" id="KW-0560">Oxidoreductase</keyword>
<dbReference type="Proteomes" id="UP001230978">
    <property type="component" value="Chromosome"/>
</dbReference>
<dbReference type="RefSeq" id="WP_281468590.1">
    <property type="nucleotide sequence ID" value="NZ_CP124535.1"/>
</dbReference>
<dbReference type="EC" id="1.8.5.3" evidence="2"/>
<feature type="transmembrane region" description="Helical" evidence="1">
    <location>
        <begin position="7"/>
        <end position="29"/>
    </location>
</feature>
<dbReference type="Pfam" id="PF04976">
    <property type="entry name" value="DmsC"/>
    <property type="match status" value="1"/>
</dbReference>
<feature type="transmembrane region" description="Helical" evidence="1">
    <location>
        <begin position="78"/>
        <end position="99"/>
    </location>
</feature>
<proteinExistence type="predicted"/>
<keyword evidence="1" id="KW-0472">Membrane</keyword>
<evidence type="ECO:0000313" key="2">
    <source>
        <dbReference type="EMBL" id="WGV17367.1"/>
    </source>
</evidence>
<dbReference type="InterPro" id="IPR007059">
    <property type="entry name" value="DmsC"/>
</dbReference>
<feature type="transmembrane region" description="Helical" evidence="1">
    <location>
        <begin position="105"/>
        <end position="124"/>
    </location>
</feature>
<reference evidence="2 3" key="1">
    <citation type="submission" date="2023-04" db="EMBL/GenBank/DDBJ databases">
        <title>YMD61, complete Genome.</title>
        <authorList>
            <person name="Zhang J."/>
        </authorList>
    </citation>
    <scope>NUCLEOTIDE SEQUENCE [LARGE SCALE GENOMIC DNA]</scope>
    <source>
        <strain evidence="2 3">YMD61</strain>
    </source>
</reference>
<sequence>MHPAPSVIIFTVLSGLGFGFLALLGIFGAQGMAAFFLWGLGYGLAVAGLVSSTFHLGNPQRALLAFTQWRTSWLSREAWASVVTLLLFAPQALSDWLGLGWGRGFGMAGAAMAVVTVYCTSMIYAQIRAVPRWHHWTVPLVFVAYALSGAMVMGAMRPFAAWALVLLGITLALHWHFGKAAFAKAGATMESATGLGRIGAVSVFEQPHTGGNYLLREMIFVVGRKHADRVRIIAMVCSVMLPALALMLIPGMASVIVAVAFHLLGALAQRWLFFAEAEHVVGLYYGAR</sequence>
<feature type="transmembrane region" description="Helical" evidence="1">
    <location>
        <begin position="232"/>
        <end position="264"/>
    </location>
</feature>
<evidence type="ECO:0000256" key="1">
    <source>
        <dbReference type="SAM" id="Phobius"/>
    </source>
</evidence>
<keyword evidence="1" id="KW-0812">Transmembrane</keyword>
<organism evidence="2 3">
    <name type="scientific">Fuscovulum ytuae</name>
    <dbReference type="NCBI Taxonomy" id="3042299"/>
    <lineage>
        <taxon>Bacteria</taxon>
        <taxon>Pseudomonadati</taxon>
        <taxon>Pseudomonadota</taxon>
        <taxon>Alphaproteobacteria</taxon>
        <taxon>Rhodobacterales</taxon>
        <taxon>Paracoccaceae</taxon>
        <taxon>Fuscovulum</taxon>
    </lineage>
</organism>
<dbReference type="EMBL" id="CP124535">
    <property type="protein sequence ID" value="WGV17367.1"/>
    <property type="molecule type" value="Genomic_DNA"/>
</dbReference>
<feature type="transmembrane region" description="Helical" evidence="1">
    <location>
        <begin position="35"/>
        <end position="57"/>
    </location>
</feature>